<evidence type="ECO:0000313" key="3">
    <source>
        <dbReference type="Proteomes" id="UP001595715"/>
    </source>
</evidence>
<dbReference type="Gene3D" id="2.40.50.1020">
    <property type="entry name" value="LytTr DNA-binding domain"/>
    <property type="match status" value="1"/>
</dbReference>
<sequence>MYLTVSEDTKGLSGIINLPIDEACYLEYDGSFKGVSVNTLKGNYYMNGALGYWENMLKAEGFQFQKVDRNVIVNVPKVVFLDPIFKVAYFEEETTAKSIKCQLAWHGFTKIAKEFQLVKPEIIIRRAVLG</sequence>
<reference evidence="3" key="1">
    <citation type="journal article" date="2019" name="Int. J. Syst. Evol. Microbiol.">
        <title>The Global Catalogue of Microorganisms (GCM) 10K type strain sequencing project: providing services to taxonomists for standard genome sequencing and annotation.</title>
        <authorList>
            <consortium name="The Broad Institute Genomics Platform"/>
            <consortium name="The Broad Institute Genome Sequencing Center for Infectious Disease"/>
            <person name="Wu L."/>
            <person name="Ma J."/>
        </authorList>
    </citation>
    <scope>NUCLEOTIDE SEQUENCE [LARGE SCALE GENOMIC DNA]</scope>
    <source>
        <strain evidence="3">IBRC-M 10987</strain>
    </source>
</reference>
<keyword evidence="2" id="KW-0238">DNA-binding</keyword>
<dbReference type="InterPro" id="IPR007492">
    <property type="entry name" value="LytTR_DNA-bd_dom"/>
</dbReference>
<name>A0ABV8KAR4_9BACL</name>
<dbReference type="SMART" id="SM00850">
    <property type="entry name" value="LytTR"/>
    <property type="match status" value="1"/>
</dbReference>
<feature type="domain" description="HTH LytTR-type" evidence="1">
    <location>
        <begin position="13"/>
        <end position="116"/>
    </location>
</feature>
<accession>A0ABV8KAR4</accession>
<dbReference type="RefSeq" id="WP_377721684.1">
    <property type="nucleotide sequence ID" value="NZ_JBHSAM010000034.1"/>
</dbReference>
<dbReference type="EMBL" id="JBHSAM010000034">
    <property type="protein sequence ID" value="MFC4103099.1"/>
    <property type="molecule type" value="Genomic_DNA"/>
</dbReference>
<dbReference type="Proteomes" id="UP001595715">
    <property type="component" value="Unassembled WGS sequence"/>
</dbReference>
<evidence type="ECO:0000259" key="1">
    <source>
        <dbReference type="SMART" id="SM00850"/>
    </source>
</evidence>
<dbReference type="GO" id="GO:0003677">
    <property type="term" value="F:DNA binding"/>
    <property type="evidence" value="ECO:0007669"/>
    <property type="project" value="UniProtKB-KW"/>
</dbReference>
<comment type="caution">
    <text evidence="2">The sequence shown here is derived from an EMBL/GenBank/DDBJ whole genome shotgun (WGS) entry which is preliminary data.</text>
</comment>
<gene>
    <name evidence="2" type="ORF">ACFOZ8_26090</name>
</gene>
<proteinExistence type="predicted"/>
<evidence type="ECO:0000313" key="2">
    <source>
        <dbReference type="EMBL" id="MFC4103099.1"/>
    </source>
</evidence>
<organism evidence="2 3">
    <name type="scientific">Paenibacillus xanthanilyticus</name>
    <dbReference type="NCBI Taxonomy" id="1783531"/>
    <lineage>
        <taxon>Bacteria</taxon>
        <taxon>Bacillati</taxon>
        <taxon>Bacillota</taxon>
        <taxon>Bacilli</taxon>
        <taxon>Bacillales</taxon>
        <taxon>Paenibacillaceae</taxon>
        <taxon>Paenibacillus</taxon>
    </lineage>
</organism>
<dbReference type="Pfam" id="PF04397">
    <property type="entry name" value="LytTR"/>
    <property type="match status" value="1"/>
</dbReference>
<protein>
    <submittedName>
        <fullName evidence="2">LytTR family transcriptional regulator DNA-binding domain-containing protein</fullName>
    </submittedName>
</protein>
<keyword evidence="3" id="KW-1185">Reference proteome</keyword>